<reference evidence="1" key="1">
    <citation type="submission" date="2014-08" db="EMBL/GenBank/DDBJ databases">
        <title>Draft genome sequences of Sphingobium herbicidovorans.</title>
        <authorList>
            <person name="Gan H.M."/>
            <person name="Gan H.Y."/>
            <person name="Savka M.A."/>
        </authorList>
    </citation>
    <scope>NUCLEOTIDE SEQUENCE [LARGE SCALE GENOMIC DNA]</scope>
    <source>
        <strain evidence="1">NBRC 16415</strain>
    </source>
</reference>
<dbReference type="EMBL" id="JFZA02000012">
    <property type="protein sequence ID" value="KFG90352.1"/>
    <property type="molecule type" value="Genomic_DNA"/>
</dbReference>
<keyword evidence="2" id="KW-1185">Reference proteome</keyword>
<name>A0A086PAD4_SPHHM</name>
<organism evidence="1 2">
    <name type="scientific">Sphingobium herbicidovorans (strain ATCC 700291 / DSM 11019 / CCUG 56400 / KCTC 2939 / LMG 18315 / NBRC 16415 / MH)</name>
    <name type="common">Sphingomonas herbicidovorans</name>
    <dbReference type="NCBI Taxonomy" id="1219045"/>
    <lineage>
        <taxon>Bacteria</taxon>
        <taxon>Pseudomonadati</taxon>
        <taxon>Pseudomonadota</taxon>
        <taxon>Alphaproteobacteria</taxon>
        <taxon>Sphingomonadales</taxon>
        <taxon>Sphingomonadaceae</taxon>
        <taxon>Sphingobium</taxon>
    </lineage>
</organism>
<accession>A0A086PAD4</accession>
<dbReference type="Proteomes" id="UP000024284">
    <property type="component" value="Unassembled WGS sequence"/>
</dbReference>
<evidence type="ECO:0000313" key="2">
    <source>
        <dbReference type="Proteomes" id="UP000024284"/>
    </source>
</evidence>
<dbReference type="AlphaFoldDB" id="A0A086PAD4"/>
<evidence type="ECO:0000313" key="1">
    <source>
        <dbReference type="EMBL" id="KFG90352.1"/>
    </source>
</evidence>
<dbReference type="eggNOG" id="ENOG5030KBT">
    <property type="taxonomic scope" value="Bacteria"/>
</dbReference>
<gene>
    <name evidence="1" type="ORF">BV98_001555</name>
</gene>
<proteinExistence type="predicted"/>
<sequence>MVLGSGPIGSTPLGGAAQPLGNSYVENGYVQNGYLANEAETASQSPISDTVHRHQANGTETTHLTIEGERLTIGGEPITLGMPQTAPTGTSDATIAIHSASWTGFASPAEKAQAVRMMVPAALSSIDALIAHYDAPGGNGGPPLEEREALLEDLRCLHSALGLLLDAAADEKWGQYGDGLVIDAARWLGRVKSAVCRDPLSFAVAGLSEVVLGMLGFPGAGLVATAAAVGAKK</sequence>
<comment type="caution">
    <text evidence="1">The sequence shown here is derived from an EMBL/GenBank/DDBJ whole genome shotgun (WGS) entry which is preliminary data.</text>
</comment>
<protein>
    <submittedName>
        <fullName evidence="1">Uncharacterized protein</fullName>
    </submittedName>
</protein>